<evidence type="ECO:0000313" key="3">
    <source>
        <dbReference type="Proteomes" id="UP000789396"/>
    </source>
</evidence>
<feature type="compositionally biased region" description="Basic and acidic residues" evidence="1">
    <location>
        <begin position="64"/>
        <end position="76"/>
    </location>
</feature>
<keyword evidence="3" id="KW-1185">Reference proteome</keyword>
<feature type="region of interest" description="Disordered" evidence="1">
    <location>
        <begin position="16"/>
        <end position="76"/>
    </location>
</feature>
<organism evidence="2 3">
    <name type="scientific">Racocetra fulgida</name>
    <dbReference type="NCBI Taxonomy" id="60492"/>
    <lineage>
        <taxon>Eukaryota</taxon>
        <taxon>Fungi</taxon>
        <taxon>Fungi incertae sedis</taxon>
        <taxon>Mucoromycota</taxon>
        <taxon>Glomeromycotina</taxon>
        <taxon>Glomeromycetes</taxon>
        <taxon>Diversisporales</taxon>
        <taxon>Gigasporaceae</taxon>
        <taxon>Racocetra</taxon>
    </lineage>
</organism>
<dbReference type="Proteomes" id="UP000789396">
    <property type="component" value="Unassembled WGS sequence"/>
</dbReference>
<evidence type="ECO:0000313" key="2">
    <source>
        <dbReference type="EMBL" id="CAG8574456.1"/>
    </source>
</evidence>
<proteinExistence type="predicted"/>
<sequence length="76" mass="8604">KNEAKACLLYEKLAESGEKGEDSYCYGKEKENGESNKNNKETYPGTNNEDKADNENADEDDKDADYKMVVNKEDTK</sequence>
<gene>
    <name evidence="2" type="ORF">RFULGI_LOCUS5591</name>
</gene>
<feature type="compositionally biased region" description="Basic and acidic residues" evidence="1">
    <location>
        <begin position="16"/>
        <end position="40"/>
    </location>
</feature>
<comment type="caution">
    <text evidence="2">The sequence shown here is derived from an EMBL/GenBank/DDBJ whole genome shotgun (WGS) entry which is preliminary data.</text>
</comment>
<dbReference type="AlphaFoldDB" id="A0A9N9BSK9"/>
<name>A0A9N9BSK9_9GLOM</name>
<evidence type="ECO:0000256" key="1">
    <source>
        <dbReference type="SAM" id="MobiDB-lite"/>
    </source>
</evidence>
<accession>A0A9N9BSK9</accession>
<protein>
    <submittedName>
        <fullName evidence="2">7064_t:CDS:1</fullName>
    </submittedName>
</protein>
<dbReference type="EMBL" id="CAJVPZ010006505">
    <property type="protein sequence ID" value="CAG8574456.1"/>
    <property type="molecule type" value="Genomic_DNA"/>
</dbReference>
<feature type="non-terminal residue" evidence="2">
    <location>
        <position position="1"/>
    </location>
</feature>
<reference evidence="2" key="1">
    <citation type="submission" date="2021-06" db="EMBL/GenBank/DDBJ databases">
        <authorList>
            <person name="Kallberg Y."/>
            <person name="Tangrot J."/>
            <person name="Rosling A."/>
        </authorList>
    </citation>
    <scope>NUCLEOTIDE SEQUENCE</scope>
    <source>
        <strain evidence="2">IN212</strain>
    </source>
</reference>